<evidence type="ECO:0000313" key="3">
    <source>
        <dbReference type="Proteomes" id="UP000018948"/>
    </source>
</evidence>
<dbReference type="InterPro" id="IPR043502">
    <property type="entry name" value="DNA/RNA_pol_sf"/>
</dbReference>
<dbReference type="InterPro" id="IPR000477">
    <property type="entry name" value="RT_dom"/>
</dbReference>
<protein>
    <recommendedName>
        <fullName evidence="1">Reverse transcriptase domain-containing protein</fullName>
    </recommendedName>
</protein>
<name>W2ZUD8_PHYNI</name>
<feature type="domain" description="Reverse transcriptase" evidence="1">
    <location>
        <begin position="441"/>
        <end position="564"/>
    </location>
</feature>
<dbReference type="EMBL" id="ANIY01001040">
    <property type="protein sequence ID" value="ETP49814.1"/>
    <property type="molecule type" value="Genomic_DNA"/>
</dbReference>
<dbReference type="InterPro" id="IPR051320">
    <property type="entry name" value="Viral_Replic_Matur_Polypro"/>
</dbReference>
<comment type="caution">
    <text evidence="2">The sequence shown here is derived from an EMBL/GenBank/DDBJ whole genome shotgun (WGS) entry which is preliminary data.</text>
</comment>
<proteinExistence type="predicted"/>
<dbReference type="Proteomes" id="UP000018948">
    <property type="component" value="Unassembled WGS sequence"/>
</dbReference>
<accession>W2ZUD8</accession>
<dbReference type="InterPro" id="IPR043128">
    <property type="entry name" value="Rev_trsase/Diguanyl_cyclase"/>
</dbReference>
<dbReference type="CDD" id="cd01647">
    <property type="entry name" value="RT_LTR"/>
    <property type="match status" value="1"/>
</dbReference>
<gene>
    <name evidence="2" type="ORF">F442_04743</name>
</gene>
<dbReference type="Gene3D" id="3.10.10.10">
    <property type="entry name" value="HIV Type 1 Reverse Transcriptase, subunit A, domain 1"/>
    <property type="match status" value="2"/>
</dbReference>
<organism evidence="2 3">
    <name type="scientific">Phytophthora nicotianae P10297</name>
    <dbReference type="NCBI Taxonomy" id="1317064"/>
    <lineage>
        <taxon>Eukaryota</taxon>
        <taxon>Sar</taxon>
        <taxon>Stramenopiles</taxon>
        <taxon>Oomycota</taxon>
        <taxon>Peronosporomycetes</taxon>
        <taxon>Peronosporales</taxon>
        <taxon>Peronosporaceae</taxon>
        <taxon>Phytophthora</taxon>
    </lineage>
</organism>
<dbReference type="PANTHER" id="PTHR33064:SF37">
    <property type="entry name" value="RIBONUCLEASE H"/>
    <property type="match status" value="1"/>
</dbReference>
<dbReference type="SUPFAM" id="SSF50630">
    <property type="entry name" value="Acid proteases"/>
    <property type="match status" value="1"/>
</dbReference>
<dbReference type="PANTHER" id="PTHR33064">
    <property type="entry name" value="POL PROTEIN"/>
    <property type="match status" value="1"/>
</dbReference>
<dbReference type="AlphaFoldDB" id="W2ZUD8"/>
<dbReference type="OrthoDB" id="109223at2759"/>
<dbReference type="Gene3D" id="2.40.70.10">
    <property type="entry name" value="Acid Proteases"/>
    <property type="match status" value="1"/>
</dbReference>
<sequence>MINNEKADLFLDSGAKVSILDAAFARKVGCYVDESRQQECVGIGEVVYVTKGRIKIKVTLAGSLVYFFDVWVGEMTGQDAILGMDFMVPAGIRLDLADGTLCLPDEIRIQLSGRRPLYGEHVSAVRLEELEVIETGQKIEILLRSKPSEKLWLTRGEHWIPTLVEGAGWRRYLQLTNISDRTRCLPAHTQVGMWLSGNRVPRRQGFVAVGSRRYAEWQKLVLQATTDAVSKEEALIVEPAGPMVDHPQYDPPRSILKRPAAVSNKIAKVSDRRPIENAQAPPMASQPLEDDQVCISEGGELFAKDVDSQMAVLPEVTTTTEDVKLEDIRIENDGESTPEEVDRLRKIIWSRQHLLLGKGNALPPAAVAPQFRDKLSDLIKGLLSAKIIRVSSSPWASPIVMIIKKNGVDIRLCIDYRVVNSLTRLMVYPMPLVNDLLEDLDKRARLVSAFITPFGLFEWLRMPFGLKNAPQIYQRLLDNALYLRIPEGSDQSGAVDVFQAGEPDLDSGSPVLGRRSYIDDILVTAESWESLCDKVDRLLNACDRWNLSISVVKSSWGCRKVDYLEHRVSADGLEAHPKNLETLTTLPFPGTLRAMQSFLGSLNYYSRFTEDLAI</sequence>
<dbReference type="Gene3D" id="3.30.70.270">
    <property type="match status" value="3"/>
</dbReference>
<dbReference type="SUPFAM" id="SSF56672">
    <property type="entry name" value="DNA/RNA polymerases"/>
    <property type="match status" value="1"/>
</dbReference>
<dbReference type="InterPro" id="IPR021109">
    <property type="entry name" value="Peptidase_aspartic_dom_sf"/>
</dbReference>
<dbReference type="Pfam" id="PF00078">
    <property type="entry name" value="RVT_1"/>
    <property type="match status" value="1"/>
</dbReference>
<dbReference type="Pfam" id="PF13975">
    <property type="entry name" value="gag-asp_proteas"/>
    <property type="match status" value="1"/>
</dbReference>
<reference evidence="2 3" key="1">
    <citation type="submission" date="2013-11" db="EMBL/GenBank/DDBJ databases">
        <title>The Genome Sequence of Phytophthora parasitica P10297.</title>
        <authorList>
            <consortium name="The Broad Institute Genomics Platform"/>
            <person name="Russ C."/>
            <person name="Tyler B."/>
            <person name="Panabieres F."/>
            <person name="Shan W."/>
            <person name="Tripathy S."/>
            <person name="Grunwald N."/>
            <person name="Machado M."/>
            <person name="Johnson C.S."/>
            <person name="Walker B."/>
            <person name="Young S.K."/>
            <person name="Zeng Q."/>
            <person name="Gargeya S."/>
            <person name="Fitzgerald M."/>
            <person name="Haas B."/>
            <person name="Abouelleil A."/>
            <person name="Allen A.W."/>
            <person name="Alvarado L."/>
            <person name="Arachchi H.M."/>
            <person name="Berlin A.M."/>
            <person name="Chapman S.B."/>
            <person name="Gainer-Dewar J."/>
            <person name="Goldberg J."/>
            <person name="Griggs A."/>
            <person name="Gujja S."/>
            <person name="Hansen M."/>
            <person name="Howarth C."/>
            <person name="Imamovic A."/>
            <person name="Ireland A."/>
            <person name="Larimer J."/>
            <person name="McCowan C."/>
            <person name="Murphy C."/>
            <person name="Pearson M."/>
            <person name="Poon T.W."/>
            <person name="Priest M."/>
            <person name="Roberts A."/>
            <person name="Saif S."/>
            <person name="Shea T."/>
            <person name="Sisk P."/>
            <person name="Sykes S."/>
            <person name="Wortman J."/>
            <person name="Nusbaum C."/>
            <person name="Birren B."/>
        </authorList>
    </citation>
    <scope>NUCLEOTIDE SEQUENCE [LARGE SCALE GENOMIC DNA]</scope>
    <source>
        <strain evidence="2 3">P10297</strain>
    </source>
</reference>
<evidence type="ECO:0000259" key="1">
    <source>
        <dbReference type="Pfam" id="PF00078"/>
    </source>
</evidence>
<evidence type="ECO:0000313" key="2">
    <source>
        <dbReference type="EMBL" id="ETP49814.1"/>
    </source>
</evidence>